<keyword evidence="1" id="KW-0560">Oxidoreductase</keyword>
<dbReference type="InterPro" id="IPR006176">
    <property type="entry name" value="3-OHacyl-CoA_DH_NAD-bd"/>
</dbReference>
<evidence type="ECO:0000259" key="2">
    <source>
        <dbReference type="Pfam" id="PF00725"/>
    </source>
</evidence>
<proteinExistence type="predicted"/>
<sequence>MKAAVLGAGVIGCGWAARFVMHGWDVTVYDPDPQVPARLAVVLDRARGALDRLYDQPLPAEGEVEFTDNAAAAVSDADWVQESLPESLPIKRDLYSQVQGTLGGATPLASSTSGFKPSDLAVGFIRAPQLLVCHPFNPVYLLPVVEVVPTDITHADMVPSATAILTQIGMKPVVVRRELDAHIGDRLLEALWREALWLVADGVATTTEIDDVIRYGFGLRWAQMGLFETYRIAGGEKGIRNFLTQFGPALEWPWSKLTDVPDLDDGLIEKITAQSDEQSGHRSITELELRRDNNLVAILRALKKTNSGAGKLINAMDARLERETNHQ</sequence>
<dbReference type="AlphaFoldDB" id="A0A381YDJ3"/>
<dbReference type="SUPFAM" id="SSF51735">
    <property type="entry name" value="NAD(P)-binding Rossmann-fold domains"/>
    <property type="match status" value="1"/>
</dbReference>
<feature type="domain" description="3-hydroxyacyl-CoA dehydrogenase C-terminal" evidence="2">
    <location>
        <begin position="183"/>
        <end position="247"/>
    </location>
</feature>
<dbReference type="Pfam" id="PF02737">
    <property type="entry name" value="3HCDH_N"/>
    <property type="match status" value="1"/>
</dbReference>
<name>A0A381YDJ3_9ZZZZ</name>
<evidence type="ECO:0000313" key="4">
    <source>
        <dbReference type="EMBL" id="SVA75108.1"/>
    </source>
</evidence>
<dbReference type="InterPro" id="IPR006108">
    <property type="entry name" value="3HC_DH_C"/>
</dbReference>
<evidence type="ECO:0008006" key="5">
    <source>
        <dbReference type="Google" id="ProtNLM"/>
    </source>
</evidence>
<dbReference type="PANTHER" id="PTHR48075">
    <property type="entry name" value="3-HYDROXYACYL-COA DEHYDROGENASE FAMILY PROTEIN"/>
    <property type="match status" value="1"/>
</dbReference>
<dbReference type="GO" id="GO:0006631">
    <property type="term" value="P:fatty acid metabolic process"/>
    <property type="evidence" value="ECO:0007669"/>
    <property type="project" value="InterPro"/>
</dbReference>
<reference evidence="4" key="1">
    <citation type="submission" date="2018-05" db="EMBL/GenBank/DDBJ databases">
        <authorList>
            <person name="Lanie J.A."/>
            <person name="Ng W.-L."/>
            <person name="Kazmierczak K.M."/>
            <person name="Andrzejewski T.M."/>
            <person name="Davidsen T.M."/>
            <person name="Wayne K.J."/>
            <person name="Tettelin H."/>
            <person name="Glass J.I."/>
            <person name="Rusch D."/>
            <person name="Podicherti R."/>
            <person name="Tsui H.-C.T."/>
            <person name="Winkler M.E."/>
        </authorList>
    </citation>
    <scope>NUCLEOTIDE SEQUENCE</scope>
</reference>
<evidence type="ECO:0000256" key="1">
    <source>
        <dbReference type="ARBA" id="ARBA00023002"/>
    </source>
</evidence>
<dbReference type="Gene3D" id="1.10.1040.10">
    <property type="entry name" value="N-(1-d-carboxylethyl)-l-norvaline Dehydrogenase, domain 2"/>
    <property type="match status" value="1"/>
</dbReference>
<protein>
    <recommendedName>
        <fullName evidence="5">L-carnitine dehydrogenase</fullName>
    </recommendedName>
</protein>
<gene>
    <name evidence="4" type="ORF">METZ01_LOCUS127962</name>
</gene>
<dbReference type="InterPro" id="IPR008927">
    <property type="entry name" value="6-PGluconate_DH-like_C_sf"/>
</dbReference>
<dbReference type="PANTHER" id="PTHR48075:SF5">
    <property type="entry name" value="3-HYDROXYBUTYRYL-COA DEHYDROGENASE"/>
    <property type="match status" value="1"/>
</dbReference>
<dbReference type="Gene3D" id="3.40.50.720">
    <property type="entry name" value="NAD(P)-binding Rossmann-like Domain"/>
    <property type="match status" value="1"/>
</dbReference>
<dbReference type="InterPro" id="IPR036291">
    <property type="entry name" value="NAD(P)-bd_dom_sf"/>
</dbReference>
<dbReference type="GO" id="GO:0070403">
    <property type="term" value="F:NAD+ binding"/>
    <property type="evidence" value="ECO:0007669"/>
    <property type="project" value="InterPro"/>
</dbReference>
<accession>A0A381YDJ3</accession>
<dbReference type="EMBL" id="UINC01017982">
    <property type="protein sequence ID" value="SVA75108.1"/>
    <property type="molecule type" value="Genomic_DNA"/>
</dbReference>
<feature type="domain" description="3-hydroxyacyl-CoA dehydrogenase NAD binding" evidence="3">
    <location>
        <begin position="2"/>
        <end position="176"/>
    </location>
</feature>
<dbReference type="SUPFAM" id="SSF48179">
    <property type="entry name" value="6-phosphogluconate dehydrogenase C-terminal domain-like"/>
    <property type="match status" value="1"/>
</dbReference>
<organism evidence="4">
    <name type="scientific">marine metagenome</name>
    <dbReference type="NCBI Taxonomy" id="408172"/>
    <lineage>
        <taxon>unclassified sequences</taxon>
        <taxon>metagenomes</taxon>
        <taxon>ecological metagenomes</taxon>
    </lineage>
</organism>
<dbReference type="GO" id="GO:0016616">
    <property type="term" value="F:oxidoreductase activity, acting on the CH-OH group of donors, NAD or NADP as acceptor"/>
    <property type="evidence" value="ECO:0007669"/>
    <property type="project" value="InterPro"/>
</dbReference>
<evidence type="ECO:0000259" key="3">
    <source>
        <dbReference type="Pfam" id="PF02737"/>
    </source>
</evidence>
<dbReference type="InterPro" id="IPR013328">
    <property type="entry name" value="6PGD_dom2"/>
</dbReference>
<dbReference type="Pfam" id="PF00725">
    <property type="entry name" value="3HCDH"/>
    <property type="match status" value="1"/>
</dbReference>